<reference evidence="2" key="1">
    <citation type="submission" date="2014-03" db="EMBL/GenBank/DDBJ databases">
        <authorList>
            <person name="Aksoy S."/>
            <person name="Warren W."/>
            <person name="Wilson R.K."/>
        </authorList>
    </citation>
    <scope>NUCLEOTIDE SEQUENCE [LARGE SCALE GENOMIC DNA]</scope>
    <source>
        <strain evidence="2">IAEA</strain>
    </source>
</reference>
<keyword evidence="2" id="KW-1185">Reference proteome</keyword>
<reference evidence="1" key="2">
    <citation type="submission" date="2020-05" db="UniProtKB">
        <authorList>
            <consortium name="EnsemblMetazoa"/>
        </authorList>
    </citation>
    <scope>IDENTIFICATION</scope>
    <source>
        <strain evidence="1">IAEA</strain>
    </source>
</reference>
<organism evidence="1 2">
    <name type="scientific">Glossina pallidipes</name>
    <name type="common">Tsetse fly</name>
    <dbReference type="NCBI Taxonomy" id="7398"/>
    <lineage>
        <taxon>Eukaryota</taxon>
        <taxon>Metazoa</taxon>
        <taxon>Ecdysozoa</taxon>
        <taxon>Arthropoda</taxon>
        <taxon>Hexapoda</taxon>
        <taxon>Insecta</taxon>
        <taxon>Pterygota</taxon>
        <taxon>Neoptera</taxon>
        <taxon>Endopterygota</taxon>
        <taxon>Diptera</taxon>
        <taxon>Brachycera</taxon>
        <taxon>Muscomorpha</taxon>
        <taxon>Hippoboscoidea</taxon>
        <taxon>Glossinidae</taxon>
        <taxon>Glossina</taxon>
    </lineage>
</organism>
<proteinExistence type="predicted"/>
<dbReference type="EnsemblMetazoa" id="GPAI012627-RA">
    <property type="protein sequence ID" value="GPAI012627-PA"/>
    <property type="gene ID" value="GPAI012627"/>
</dbReference>
<evidence type="ECO:0000313" key="1">
    <source>
        <dbReference type="EnsemblMetazoa" id="GPAI012627-PA"/>
    </source>
</evidence>
<accession>A0A1A9ZF19</accession>
<dbReference type="Proteomes" id="UP000092445">
    <property type="component" value="Unassembled WGS sequence"/>
</dbReference>
<protein>
    <submittedName>
        <fullName evidence="1">Uncharacterized protein</fullName>
    </submittedName>
</protein>
<evidence type="ECO:0000313" key="2">
    <source>
        <dbReference type="Proteomes" id="UP000092445"/>
    </source>
</evidence>
<name>A0A1A9ZF19_GLOPL</name>
<sequence length="119" mass="13676">MYVHLVANFGYSSGISPNLRHLHINERTCKAILIKTLAFASLNKKSDVSRPFQRLAMEQQSAQFIFILAWNLRSSRTQYRDGTITTHTFFTDNGIRKFYAFSATTITLRHLAQTQQCTT</sequence>
<dbReference type="AlphaFoldDB" id="A0A1A9ZF19"/>
<dbReference type="VEuPathDB" id="VectorBase:GPAI012627"/>